<dbReference type="EMBL" id="JANPWB010000013">
    <property type="protein sequence ID" value="KAJ1106841.1"/>
    <property type="molecule type" value="Genomic_DNA"/>
</dbReference>
<dbReference type="Proteomes" id="UP001066276">
    <property type="component" value="Chromosome 9"/>
</dbReference>
<accession>A0AAV7MTZ8</accession>
<name>A0AAV7MTZ8_PLEWA</name>
<protein>
    <submittedName>
        <fullName evidence="1">Uncharacterized protein</fullName>
    </submittedName>
</protein>
<organism evidence="1 2">
    <name type="scientific">Pleurodeles waltl</name>
    <name type="common">Iberian ribbed newt</name>
    <dbReference type="NCBI Taxonomy" id="8319"/>
    <lineage>
        <taxon>Eukaryota</taxon>
        <taxon>Metazoa</taxon>
        <taxon>Chordata</taxon>
        <taxon>Craniata</taxon>
        <taxon>Vertebrata</taxon>
        <taxon>Euteleostomi</taxon>
        <taxon>Amphibia</taxon>
        <taxon>Batrachia</taxon>
        <taxon>Caudata</taxon>
        <taxon>Salamandroidea</taxon>
        <taxon>Salamandridae</taxon>
        <taxon>Pleurodelinae</taxon>
        <taxon>Pleurodeles</taxon>
    </lineage>
</organism>
<sequence>MEDGHEGGPIIERAPLVMRVRHGLGQRRMSEGLCCSAWPRECTQGRFADRRSGCVVGVAAHGMRYTSIDAAEPLLLLAGCHHNWTYLFPVPRSGLLHCGAPRRRTLSPEVPHPGNCTSWGRYGGYGALSAMGWKASRPPELSSWRVMTLKCARVETRVLRALRDRGLALTGYDTWEALVAKLEVKNDEFPP</sequence>
<keyword evidence="2" id="KW-1185">Reference proteome</keyword>
<reference evidence="1" key="1">
    <citation type="journal article" date="2022" name="bioRxiv">
        <title>Sequencing and chromosome-scale assembly of the giantPleurodeles waltlgenome.</title>
        <authorList>
            <person name="Brown T."/>
            <person name="Elewa A."/>
            <person name="Iarovenko S."/>
            <person name="Subramanian E."/>
            <person name="Araus A.J."/>
            <person name="Petzold A."/>
            <person name="Susuki M."/>
            <person name="Suzuki K.-i.T."/>
            <person name="Hayashi T."/>
            <person name="Toyoda A."/>
            <person name="Oliveira C."/>
            <person name="Osipova E."/>
            <person name="Leigh N.D."/>
            <person name="Simon A."/>
            <person name="Yun M.H."/>
        </authorList>
    </citation>
    <scope>NUCLEOTIDE SEQUENCE</scope>
    <source>
        <strain evidence="1">20211129_DDA</strain>
        <tissue evidence="1">Liver</tissue>
    </source>
</reference>
<gene>
    <name evidence="1" type="ORF">NDU88_004239</name>
</gene>
<proteinExistence type="predicted"/>
<dbReference type="AlphaFoldDB" id="A0AAV7MTZ8"/>
<comment type="caution">
    <text evidence="1">The sequence shown here is derived from an EMBL/GenBank/DDBJ whole genome shotgun (WGS) entry which is preliminary data.</text>
</comment>
<evidence type="ECO:0000313" key="2">
    <source>
        <dbReference type="Proteomes" id="UP001066276"/>
    </source>
</evidence>
<evidence type="ECO:0000313" key="1">
    <source>
        <dbReference type="EMBL" id="KAJ1106841.1"/>
    </source>
</evidence>